<accession>A0A482X8G7</accession>
<protein>
    <submittedName>
        <fullName evidence="1">Uncharacterized protein</fullName>
    </submittedName>
</protein>
<sequence>MRKSAAEEQQQQQLWISYLSKVDFFTSCTFALSRIFFSCRSYLTLRTGHGDKQSAGKLFSV</sequence>
<gene>
    <name evidence="1" type="ORF">LSTR_LSTR006687</name>
</gene>
<reference evidence="1 2" key="1">
    <citation type="journal article" date="2017" name="Gigascience">
        <title>Genome sequence of the small brown planthopper, Laodelphax striatellus.</title>
        <authorList>
            <person name="Zhu J."/>
            <person name="Jiang F."/>
            <person name="Wang X."/>
            <person name="Yang P."/>
            <person name="Bao Y."/>
            <person name="Zhao W."/>
            <person name="Wang W."/>
            <person name="Lu H."/>
            <person name="Wang Q."/>
            <person name="Cui N."/>
            <person name="Li J."/>
            <person name="Chen X."/>
            <person name="Luo L."/>
            <person name="Yu J."/>
            <person name="Kang L."/>
            <person name="Cui F."/>
        </authorList>
    </citation>
    <scope>NUCLEOTIDE SEQUENCE [LARGE SCALE GENOMIC DNA]</scope>
    <source>
        <strain evidence="1">Lst14</strain>
    </source>
</reference>
<name>A0A482X8G7_LAOST</name>
<keyword evidence="2" id="KW-1185">Reference proteome</keyword>
<dbReference type="InParanoid" id="A0A482X8G7"/>
<dbReference type="Proteomes" id="UP000291343">
    <property type="component" value="Unassembled WGS sequence"/>
</dbReference>
<evidence type="ECO:0000313" key="1">
    <source>
        <dbReference type="EMBL" id="RZF42094.1"/>
    </source>
</evidence>
<dbReference type="EMBL" id="QKKF02015641">
    <property type="protein sequence ID" value="RZF42094.1"/>
    <property type="molecule type" value="Genomic_DNA"/>
</dbReference>
<evidence type="ECO:0000313" key="2">
    <source>
        <dbReference type="Proteomes" id="UP000291343"/>
    </source>
</evidence>
<dbReference type="AlphaFoldDB" id="A0A482X8G7"/>
<comment type="caution">
    <text evidence="1">The sequence shown here is derived from an EMBL/GenBank/DDBJ whole genome shotgun (WGS) entry which is preliminary data.</text>
</comment>
<organism evidence="1 2">
    <name type="scientific">Laodelphax striatellus</name>
    <name type="common">Small brown planthopper</name>
    <name type="synonym">Delphax striatella</name>
    <dbReference type="NCBI Taxonomy" id="195883"/>
    <lineage>
        <taxon>Eukaryota</taxon>
        <taxon>Metazoa</taxon>
        <taxon>Ecdysozoa</taxon>
        <taxon>Arthropoda</taxon>
        <taxon>Hexapoda</taxon>
        <taxon>Insecta</taxon>
        <taxon>Pterygota</taxon>
        <taxon>Neoptera</taxon>
        <taxon>Paraneoptera</taxon>
        <taxon>Hemiptera</taxon>
        <taxon>Auchenorrhyncha</taxon>
        <taxon>Fulgoroidea</taxon>
        <taxon>Delphacidae</taxon>
        <taxon>Criomorphinae</taxon>
        <taxon>Laodelphax</taxon>
    </lineage>
</organism>
<proteinExistence type="predicted"/>